<dbReference type="AlphaFoldDB" id="G0ULJ6"/>
<keyword evidence="1" id="KW-0472">Membrane</keyword>
<organism evidence="2">
    <name type="scientific">Trypanosoma congolense (strain IL3000)</name>
    <dbReference type="NCBI Taxonomy" id="1068625"/>
    <lineage>
        <taxon>Eukaryota</taxon>
        <taxon>Discoba</taxon>
        <taxon>Euglenozoa</taxon>
        <taxon>Kinetoplastea</taxon>
        <taxon>Metakinetoplastina</taxon>
        <taxon>Trypanosomatida</taxon>
        <taxon>Trypanosomatidae</taxon>
        <taxon>Trypanosoma</taxon>
        <taxon>Nannomonas</taxon>
    </lineage>
</organism>
<feature type="transmembrane region" description="Helical" evidence="1">
    <location>
        <begin position="48"/>
        <end position="67"/>
    </location>
</feature>
<dbReference type="EMBL" id="HE575317">
    <property type="protein sequence ID" value="CCC90251.1"/>
    <property type="molecule type" value="Genomic_DNA"/>
</dbReference>
<name>G0ULJ6_TRYCI</name>
<proteinExistence type="predicted"/>
<reference evidence="2" key="1">
    <citation type="journal article" date="2012" name="Proc. Natl. Acad. Sci. U.S.A.">
        <title>Antigenic diversity is generated by distinct evolutionary mechanisms in African trypanosome species.</title>
        <authorList>
            <person name="Jackson A.P."/>
            <person name="Berry A."/>
            <person name="Aslett M."/>
            <person name="Allison H.C."/>
            <person name="Burton P."/>
            <person name="Vavrova-Anderson J."/>
            <person name="Brown R."/>
            <person name="Browne H."/>
            <person name="Corton N."/>
            <person name="Hauser H."/>
            <person name="Gamble J."/>
            <person name="Gilderthorp R."/>
            <person name="Marcello L."/>
            <person name="McQuillan J."/>
            <person name="Otto T.D."/>
            <person name="Quail M.A."/>
            <person name="Sanders M.J."/>
            <person name="van Tonder A."/>
            <person name="Ginger M.L."/>
            <person name="Field M.C."/>
            <person name="Barry J.D."/>
            <person name="Hertz-Fowler C."/>
            <person name="Berriman M."/>
        </authorList>
    </citation>
    <scope>NUCLEOTIDE SEQUENCE</scope>
    <source>
        <strain evidence="2">IL3000</strain>
    </source>
</reference>
<sequence>MSVFFVVVATSAATVGEEQHNMKHCATHLQPECIHVNKLLWFCPRRHLNQATPLLPLLLLLALLLFLRNDTHTNFSFPSTISLNSCYEVIPFGTEGEPDIANATQQNNTRRAHKTRKKNKISFKINPLSALLSFCF</sequence>
<evidence type="ECO:0000313" key="2">
    <source>
        <dbReference type="EMBL" id="CCC90251.1"/>
    </source>
</evidence>
<evidence type="ECO:0000256" key="1">
    <source>
        <dbReference type="SAM" id="Phobius"/>
    </source>
</evidence>
<accession>G0ULJ6</accession>
<keyword evidence="1" id="KW-1133">Transmembrane helix</keyword>
<protein>
    <submittedName>
        <fullName evidence="2">Uncharacterized protein</fullName>
    </submittedName>
</protein>
<keyword evidence="1" id="KW-0812">Transmembrane</keyword>
<gene>
    <name evidence="2" type="ORF">TCIL3000_4_3530</name>
</gene>